<dbReference type="EMBL" id="HE806316">
    <property type="protein sequence ID" value="CCH58848.1"/>
    <property type="molecule type" value="Genomic_DNA"/>
</dbReference>
<dbReference type="PANTHER" id="PTHR45339:SF1">
    <property type="entry name" value="HYBRID SIGNAL TRANSDUCTION HISTIDINE KINASE J"/>
    <property type="match status" value="1"/>
</dbReference>
<dbReference type="PIRSF" id="PIRSF002595">
    <property type="entry name" value="RR_SKN7"/>
    <property type="match status" value="1"/>
</dbReference>
<feature type="modified residue" description="4-aspartylphosphate" evidence="11">
    <location>
        <position position="466"/>
    </location>
</feature>
<dbReference type="SUPFAM" id="SSF52172">
    <property type="entry name" value="CheY-like"/>
    <property type="match status" value="1"/>
</dbReference>
<comment type="subcellular location">
    <subcellularLocation>
        <location evidence="1 10">Nucleus</location>
    </subcellularLocation>
</comment>
<feature type="compositionally biased region" description="Polar residues" evidence="12">
    <location>
        <begin position="545"/>
        <end position="558"/>
    </location>
</feature>
<gene>
    <name evidence="14" type="primary">TBLA0A10700</name>
    <name evidence="14" type="ORF">TBLA_0A10700</name>
</gene>
<dbReference type="InterPro" id="IPR011006">
    <property type="entry name" value="CheY-like_superfamily"/>
</dbReference>
<evidence type="ECO:0000256" key="9">
    <source>
        <dbReference type="ARBA" id="ARBA00062447"/>
    </source>
</evidence>
<evidence type="ECO:0000256" key="2">
    <source>
        <dbReference type="ARBA" id="ARBA00022553"/>
    </source>
</evidence>
<dbReference type="Gene3D" id="1.10.10.10">
    <property type="entry name" value="Winged helix-like DNA-binding domain superfamily/Winged helix DNA-binding domain"/>
    <property type="match status" value="1"/>
</dbReference>
<dbReference type="InParanoid" id="I2GXJ6"/>
<sequence length="587" mass="64467">MEFQLSSNADENETGEYGSMSLLNEAGGYQRNSGMMSQPIQGMPIEQINSPGGAGGGTGNVKASNDFVRIIYGILEREDYPDIITWSEKGDSFLVLDTGKFTSQILPNHFKHSNFASFVRQLNKYDFHKVKRTQEEKKKWKYGEQSWEFCHPLFKRNHDDGLNNIKRKTSSQKKIPIIDGSLIINDTAGNGTPTDINLNNILNGFVPKSNFEKTNKQIEELKNELMVSREDSLNTKVQLQKLNSKYNSMIESLLLFKNMHGKLLNNFAILCNSLRSRGIELPEELVEFNNDNSDSMHMTNSMMDMNLSRDEFYQQMAPMFQNGSPELFAGANSGTNSNTTPGTTANAASNSNANATNNNLNNNPPTTSTTTAAATTTASAATTTAAAAAATAAATATATATNSSNNVGPYVLRKGFHVLLVEDDEVCIQLCSKFLRKYGCTVRVVTDGLTAISVLENHRFDLVLMDIVMPNLDGATATSIVRNFDNYTPIIAMTGNIEDQDLITYLQHGMNDILAKPFTKRDLHSMLVRYLRDKVPLCEAGGTGNESNGAKIRTNTVDAPSKLASVSPGSRQNRVEGLPVSKKPRTS</sequence>
<evidence type="ECO:0000256" key="5">
    <source>
        <dbReference type="ARBA" id="ARBA00023125"/>
    </source>
</evidence>
<dbReference type="HOGENOM" id="CLU_008776_3_0_1"/>
<dbReference type="InterPro" id="IPR036388">
    <property type="entry name" value="WH-like_DNA-bd_sf"/>
</dbReference>
<evidence type="ECO:0000256" key="10">
    <source>
        <dbReference type="PIRNR" id="PIRNR002595"/>
    </source>
</evidence>
<evidence type="ECO:0000313" key="15">
    <source>
        <dbReference type="Proteomes" id="UP000002866"/>
    </source>
</evidence>
<dbReference type="GO" id="GO:0006950">
    <property type="term" value="P:response to stress"/>
    <property type="evidence" value="ECO:0007669"/>
    <property type="project" value="UniProtKB-ARBA"/>
</dbReference>
<evidence type="ECO:0000256" key="3">
    <source>
        <dbReference type="ARBA" id="ARBA00023012"/>
    </source>
</evidence>
<dbReference type="FunFam" id="1.10.10.10:FF:000027">
    <property type="entry name" value="Heat shock transcription factor 1"/>
    <property type="match status" value="1"/>
</dbReference>
<dbReference type="InterPro" id="IPR001789">
    <property type="entry name" value="Sig_transdc_resp-reg_receiver"/>
</dbReference>
<dbReference type="InterPro" id="IPR014402">
    <property type="entry name" value="Sig_transdc_resp-reg_Skn7"/>
</dbReference>
<comment type="subunit">
    <text evidence="9">Homotrimer. Homotrimerization increases the affinity of HSF1 to DNA.</text>
</comment>
<dbReference type="PROSITE" id="PS50110">
    <property type="entry name" value="RESPONSE_REGULATORY"/>
    <property type="match status" value="1"/>
</dbReference>
<evidence type="ECO:0000256" key="8">
    <source>
        <dbReference type="ARBA" id="ARBA00059868"/>
    </source>
</evidence>
<dbReference type="CDD" id="cd17546">
    <property type="entry name" value="REC_hyHK_CKI1_RcsC-like"/>
    <property type="match status" value="1"/>
</dbReference>
<keyword evidence="3" id="KW-0902">Two-component regulatory system</keyword>
<dbReference type="KEGG" id="tbl:TBLA_0A10700"/>
<accession>I2GXJ6</accession>
<feature type="domain" description="Response regulatory" evidence="13">
    <location>
        <begin position="417"/>
        <end position="531"/>
    </location>
</feature>
<keyword evidence="4 10" id="KW-0805">Transcription regulation</keyword>
<dbReference type="eggNOG" id="KOG0627">
    <property type="taxonomic scope" value="Eukaryota"/>
</dbReference>
<keyword evidence="15" id="KW-1185">Reference proteome</keyword>
<keyword evidence="6 10" id="KW-0804">Transcription</keyword>
<dbReference type="GeneID" id="14493557"/>
<dbReference type="Proteomes" id="UP000002866">
    <property type="component" value="Chromosome 1"/>
</dbReference>
<name>I2GXJ6_HENB6</name>
<evidence type="ECO:0000256" key="6">
    <source>
        <dbReference type="ARBA" id="ARBA00023163"/>
    </source>
</evidence>
<proteinExistence type="predicted"/>
<dbReference type="PANTHER" id="PTHR45339">
    <property type="entry name" value="HYBRID SIGNAL TRANSDUCTION HISTIDINE KINASE J"/>
    <property type="match status" value="1"/>
</dbReference>
<feature type="region of interest" description="Disordered" evidence="12">
    <location>
        <begin position="324"/>
        <end position="375"/>
    </location>
</feature>
<keyword evidence="7 10" id="KW-0539">Nucleus</keyword>
<evidence type="ECO:0000259" key="13">
    <source>
        <dbReference type="PROSITE" id="PS50110"/>
    </source>
</evidence>
<reference evidence="14 15" key="1">
    <citation type="journal article" date="2011" name="Proc. Natl. Acad. Sci. U.S.A.">
        <title>Evolutionary erosion of yeast sex chromosomes by mating-type switching accidents.</title>
        <authorList>
            <person name="Gordon J.L."/>
            <person name="Armisen D."/>
            <person name="Proux-Wera E."/>
            <person name="Oheigeartaigh S.S."/>
            <person name="Byrne K.P."/>
            <person name="Wolfe K.H."/>
        </authorList>
    </citation>
    <scope>NUCLEOTIDE SEQUENCE [LARGE SCALE GENOMIC DNA]</scope>
    <source>
        <strain evidence="15">ATCC 34711 / CBS 6284 / DSM 70876 / NBRC 10599 / NRRL Y-10934 / UCD 77-7</strain>
    </source>
</reference>
<dbReference type="GO" id="GO:0003700">
    <property type="term" value="F:DNA-binding transcription factor activity"/>
    <property type="evidence" value="ECO:0007669"/>
    <property type="project" value="UniProtKB-UniRule"/>
</dbReference>
<keyword evidence="2 11" id="KW-0597">Phosphoprotein</keyword>
<feature type="compositionally biased region" description="Low complexity" evidence="12">
    <location>
        <begin position="329"/>
        <end position="375"/>
    </location>
</feature>
<dbReference type="InterPro" id="IPR036390">
    <property type="entry name" value="WH_DNA-bd_sf"/>
</dbReference>
<dbReference type="eggNOG" id="KOG0519">
    <property type="taxonomic scope" value="Eukaryota"/>
</dbReference>
<evidence type="ECO:0000256" key="1">
    <source>
        <dbReference type="ARBA" id="ARBA00004123"/>
    </source>
</evidence>
<dbReference type="GO" id="GO:0005634">
    <property type="term" value="C:nucleus"/>
    <property type="evidence" value="ECO:0007669"/>
    <property type="project" value="UniProtKB-SubCell"/>
</dbReference>
<dbReference type="RefSeq" id="XP_004178367.1">
    <property type="nucleotide sequence ID" value="XM_004178319.1"/>
</dbReference>
<dbReference type="STRING" id="1071380.I2GXJ6"/>
<dbReference type="SMART" id="SM00415">
    <property type="entry name" value="HSF"/>
    <property type="match status" value="1"/>
</dbReference>
<evidence type="ECO:0000256" key="11">
    <source>
        <dbReference type="PROSITE-ProRule" id="PRU00169"/>
    </source>
</evidence>
<dbReference type="SMART" id="SM00448">
    <property type="entry name" value="REC"/>
    <property type="match status" value="1"/>
</dbReference>
<dbReference type="GO" id="GO:0043565">
    <property type="term" value="F:sequence-specific DNA binding"/>
    <property type="evidence" value="ECO:0007669"/>
    <property type="project" value="InterPro"/>
</dbReference>
<dbReference type="FunCoup" id="I2GXJ6">
    <property type="interactions" value="938"/>
</dbReference>
<dbReference type="GO" id="GO:0032993">
    <property type="term" value="C:protein-DNA complex"/>
    <property type="evidence" value="ECO:0007669"/>
    <property type="project" value="UniProtKB-ARBA"/>
</dbReference>
<dbReference type="Pfam" id="PF00072">
    <property type="entry name" value="Response_reg"/>
    <property type="match status" value="1"/>
</dbReference>
<dbReference type="PROSITE" id="PS00434">
    <property type="entry name" value="HSF_DOMAIN"/>
    <property type="match status" value="1"/>
</dbReference>
<protein>
    <recommendedName>
        <fullName evidence="10">Transcription factor</fullName>
    </recommendedName>
</protein>
<dbReference type="GO" id="GO:0006357">
    <property type="term" value="P:regulation of transcription by RNA polymerase II"/>
    <property type="evidence" value="ECO:0007669"/>
    <property type="project" value="UniProtKB-UniRule"/>
</dbReference>
<dbReference type="AlphaFoldDB" id="I2GXJ6"/>
<evidence type="ECO:0000313" key="14">
    <source>
        <dbReference type="EMBL" id="CCH58848.1"/>
    </source>
</evidence>
<feature type="region of interest" description="Disordered" evidence="12">
    <location>
        <begin position="542"/>
        <end position="587"/>
    </location>
</feature>
<dbReference type="GO" id="GO:0000156">
    <property type="term" value="F:phosphorelay response regulator activity"/>
    <property type="evidence" value="ECO:0007669"/>
    <property type="project" value="InterPro"/>
</dbReference>
<dbReference type="InterPro" id="IPR000232">
    <property type="entry name" value="HSF_DNA-bd"/>
</dbReference>
<evidence type="ECO:0000256" key="12">
    <source>
        <dbReference type="SAM" id="MobiDB-lite"/>
    </source>
</evidence>
<dbReference type="Pfam" id="PF00447">
    <property type="entry name" value="HSF_DNA-bind"/>
    <property type="match status" value="1"/>
</dbReference>
<dbReference type="OrthoDB" id="424572at2759"/>
<evidence type="ECO:0000256" key="7">
    <source>
        <dbReference type="ARBA" id="ARBA00023242"/>
    </source>
</evidence>
<evidence type="ECO:0000256" key="4">
    <source>
        <dbReference type="ARBA" id="ARBA00023015"/>
    </source>
</evidence>
<dbReference type="SUPFAM" id="SSF46785">
    <property type="entry name" value="Winged helix' DNA-binding domain"/>
    <property type="match status" value="1"/>
</dbReference>
<keyword evidence="5 10" id="KW-0238">DNA-binding</keyword>
<comment type="function">
    <text evidence="8">DNA-binding transcription factor that specifically binds heat shock promoter elements (HSE) and activates transcription.</text>
</comment>
<dbReference type="PRINTS" id="PR00056">
    <property type="entry name" value="HSFDOMAIN"/>
</dbReference>
<organism evidence="14 15">
    <name type="scientific">Henningerozyma blattae (strain ATCC 34711 / CBS 6284 / DSM 70876 / NBRC 10599 / NRRL Y-10934 / UCD 77-7)</name>
    <name type="common">Yeast</name>
    <name type="synonym">Tetrapisispora blattae</name>
    <dbReference type="NCBI Taxonomy" id="1071380"/>
    <lineage>
        <taxon>Eukaryota</taxon>
        <taxon>Fungi</taxon>
        <taxon>Dikarya</taxon>
        <taxon>Ascomycota</taxon>
        <taxon>Saccharomycotina</taxon>
        <taxon>Saccharomycetes</taxon>
        <taxon>Saccharomycetales</taxon>
        <taxon>Saccharomycetaceae</taxon>
        <taxon>Henningerozyma</taxon>
    </lineage>
</organism>
<dbReference type="OMA" id="TNVDPGW"/>
<dbReference type="Gene3D" id="3.40.50.2300">
    <property type="match status" value="1"/>
</dbReference>